<dbReference type="GO" id="GO:0004467">
    <property type="term" value="F:long-chain fatty acid-CoA ligase activity"/>
    <property type="evidence" value="ECO:0007669"/>
    <property type="project" value="UniProtKB-EC"/>
</dbReference>
<keyword evidence="4" id="KW-1185">Reference proteome</keyword>
<dbReference type="AlphaFoldDB" id="A0A446CD24"/>
<dbReference type="Pfam" id="PF13193">
    <property type="entry name" value="AMP-binding_C"/>
    <property type="match status" value="1"/>
</dbReference>
<dbReference type="InterPro" id="IPR045851">
    <property type="entry name" value="AMP-bd_C_sf"/>
</dbReference>
<dbReference type="OrthoDB" id="9766486at2"/>
<proteinExistence type="predicted"/>
<feature type="domain" description="AMP-binding enzyme C-terminal" evidence="2">
    <location>
        <begin position="428"/>
        <end position="503"/>
    </location>
</feature>
<accession>A0A446CD24</accession>
<keyword evidence="3" id="KW-0436">Ligase</keyword>
<dbReference type="PANTHER" id="PTHR43767:SF7">
    <property type="entry name" value="MEDIUM_LONG-CHAIN-FATTY-ACID--COA LIGASE FADD8"/>
    <property type="match status" value="1"/>
</dbReference>
<evidence type="ECO:0000313" key="4">
    <source>
        <dbReference type="Proteomes" id="UP000289184"/>
    </source>
</evidence>
<protein>
    <submittedName>
        <fullName evidence="3">Long-chain-fatty-acid--CoA ligase</fullName>
        <ecNumber evidence="3">6.2.1.3</ecNumber>
    </submittedName>
</protein>
<dbReference type="InterPro" id="IPR025110">
    <property type="entry name" value="AMP-bd_C"/>
</dbReference>
<gene>
    <name evidence="3" type="primary">lcfB_5</name>
    <name evidence="3" type="ORF">AGI3411_02234</name>
</gene>
<dbReference type="PANTHER" id="PTHR43767">
    <property type="entry name" value="LONG-CHAIN-FATTY-ACID--COA LIGASE"/>
    <property type="match status" value="1"/>
</dbReference>
<dbReference type="Gene3D" id="3.40.50.12780">
    <property type="entry name" value="N-terminal domain of ligase-like"/>
    <property type="match status" value="1"/>
</dbReference>
<dbReference type="Pfam" id="PF00501">
    <property type="entry name" value="AMP-binding"/>
    <property type="match status" value="1"/>
</dbReference>
<name>A0A446CD24_9BURK</name>
<organism evidence="3 4">
    <name type="scientific">Achromobacter agilis</name>
    <dbReference type="NCBI Taxonomy" id="1353888"/>
    <lineage>
        <taxon>Bacteria</taxon>
        <taxon>Pseudomonadati</taxon>
        <taxon>Pseudomonadota</taxon>
        <taxon>Betaproteobacteria</taxon>
        <taxon>Burkholderiales</taxon>
        <taxon>Alcaligenaceae</taxon>
        <taxon>Achromobacter</taxon>
    </lineage>
</organism>
<reference evidence="3 4" key="1">
    <citation type="submission" date="2018-07" db="EMBL/GenBank/DDBJ databases">
        <authorList>
            <person name="Peeters C."/>
        </authorList>
    </citation>
    <scope>NUCLEOTIDE SEQUENCE [LARGE SCALE GENOMIC DNA]</scope>
    <source>
        <strain evidence="3 4">LMG 3411</strain>
    </source>
</reference>
<sequence length="522" mass="57062">MTTHRAHVGGTIGDLIIQAIARYPDRVAFIDEQSQLSYRQLGRRIGQAMAAFSALGLKRGDGVAQLSGNRSDVFVVMAAAYLMGLRSVTLHGMGGLDDHAYIVRDAEACFFIADGGYRERLDALREHCPAVRHWYSHDSGVAGQASFWEYAQEQEPAPLRVTAEADDVIRLAYTGGTTGKPKGVMLTNRSMWMQAVLLLAARQLPAELRLLCPTPISHGAGAMLVPTLWRGGTIILQRGFDPEKYIAALQAHRASFSFLVPTMVYAILDHPLCQGADFSSLRLLSYGASPMAPARIEEALRVFGPVLVQSYGQTESPSNILFLSQEDHARTDVNTLGSAGMPYPGVTVELLDDQDQPVEPGEIGELCVRSPLVMEGYWKQPDLTAEVLRNGWLHTGDMAYRDPHGYYFLVDRKKDMIISGGFNVYPKEVENVLAAHPTVAAAAVIGVPDDKWGEAVKAVVVLRPGGAVTEDDLKAAVRNAKGPVNTPKSIDFVDALPLTTLGKPDKNQLRARYWGDRKRKIN</sequence>
<dbReference type="EC" id="6.2.1.3" evidence="3"/>
<evidence type="ECO:0000259" key="2">
    <source>
        <dbReference type="Pfam" id="PF13193"/>
    </source>
</evidence>
<dbReference type="RefSeq" id="WP_129527448.1">
    <property type="nucleotide sequence ID" value="NZ_UFQB01000007.1"/>
</dbReference>
<dbReference type="Gene3D" id="3.30.300.30">
    <property type="match status" value="1"/>
</dbReference>
<dbReference type="EMBL" id="UFQB01000007">
    <property type="protein sequence ID" value="SSW65777.1"/>
    <property type="molecule type" value="Genomic_DNA"/>
</dbReference>
<dbReference type="PROSITE" id="PS00455">
    <property type="entry name" value="AMP_BINDING"/>
    <property type="match status" value="1"/>
</dbReference>
<dbReference type="Proteomes" id="UP000289184">
    <property type="component" value="Unassembled WGS sequence"/>
</dbReference>
<dbReference type="InterPro" id="IPR042099">
    <property type="entry name" value="ANL_N_sf"/>
</dbReference>
<dbReference type="InterPro" id="IPR020845">
    <property type="entry name" value="AMP-binding_CS"/>
</dbReference>
<feature type="domain" description="AMP-dependent synthetase/ligase" evidence="1">
    <location>
        <begin position="19"/>
        <end position="378"/>
    </location>
</feature>
<dbReference type="SUPFAM" id="SSF56801">
    <property type="entry name" value="Acetyl-CoA synthetase-like"/>
    <property type="match status" value="1"/>
</dbReference>
<dbReference type="InterPro" id="IPR000873">
    <property type="entry name" value="AMP-dep_synth/lig_dom"/>
</dbReference>
<evidence type="ECO:0000313" key="3">
    <source>
        <dbReference type="EMBL" id="SSW65777.1"/>
    </source>
</evidence>
<dbReference type="InterPro" id="IPR050237">
    <property type="entry name" value="ATP-dep_AMP-bd_enzyme"/>
</dbReference>
<evidence type="ECO:0000259" key="1">
    <source>
        <dbReference type="Pfam" id="PF00501"/>
    </source>
</evidence>